<dbReference type="CDD" id="cd06257">
    <property type="entry name" value="DnaJ"/>
    <property type="match status" value="1"/>
</dbReference>
<dbReference type="RefSeq" id="WP_239741258.1">
    <property type="nucleotide sequence ID" value="NZ_JACSYB010000001.1"/>
</dbReference>
<keyword evidence="7" id="KW-1185">Reference proteome</keyword>
<dbReference type="InterPro" id="IPR008971">
    <property type="entry name" value="HSP40/DnaJ_pept-bd"/>
</dbReference>
<dbReference type="PANTHER" id="PTHR43096">
    <property type="entry name" value="DNAJ HOMOLOG 1, MITOCHONDRIAL-RELATED"/>
    <property type="match status" value="1"/>
</dbReference>
<proteinExistence type="predicted"/>
<dbReference type="SUPFAM" id="SSF49493">
    <property type="entry name" value="HSP40/DnaJ peptide-binding domain"/>
    <property type="match status" value="2"/>
</dbReference>
<evidence type="ECO:0000313" key="7">
    <source>
        <dbReference type="Proteomes" id="UP001139238"/>
    </source>
</evidence>
<dbReference type="PRINTS" id="PR00625">
    <property type="entry name" value="JDOMAIN"/>
</dbReference>
<dbReference type="SUPFAM" id="SSF46565">
    <property type="entry name" value="Chaperone J-domain"/>
    <property type="match status" value="1"/>
</dbReference>
<evidence type="ECO:0000256" key="4">
    <source>
        <dbReference type="SAM" id="MobiDB-lite"/>
    </source>
</evidence>
<dbReference type="AlphaFoldDB" id="A0A9X1UQ86"/>
<evidence type="ECO:0000259" key="5">
    <source>
        <dbReference type="PROSITE" id="PS50076"/>
    </source>
</evidence>
<gene>
    <name evidence="6" type="ORF">H9W84_00760</name>
</gene>
<dbReference type="GO" id="GO:0042026">
    <property type="term" value="P:protein refolding"/>
    <property type="evidence" value="ECO:0007669"/>
    <property type="project" value="TreeGrafter"/>
</dbReference>
<evidence type="ECO:0000256" key="3">
    <source>
        <dbReference type="ARBA" id="ARBA00023186"/>
    </source>
</evidence>
<dbReference type="GO" id="GO:0003677">
    <property type="term" value="F:DNA binding"/>
    <property type="evidence" value="ECO:0007669"/>
    <property type="project" value="UniProtKB-KW"/>
</dbReference>
<dbReference type="InterPro" id="IPR001623">
    <property type="entry name" value="DnaJ_domain"/>
</dbReference>
<dbReference type="Pfam" id="PF00226">
    <property type="entry name" value="DnaJ"/>
    <property type="match status" value="1"/>
</dbReference>
<protein>
    <submittedName>
        <fullName evidence="6">J domain-containing protein</fullName>
    </submittedName>
</protein>
<feature type="region of interest" description="Disordered" evidence="4">
    <location>
        <begin position="143"/>
        <end position="162"/>
    </location>
</feature>
<dbReference type="CDD" id="cd10747">
    <property type="entry name" value="DnaJ_C"/>
    <property type="match status" value="1"/>
</dbReference>
<evidence type="ECO:0000313" key="6">
    <source>
        <dbReference type="EMBL" id="MCG8146669.1"/>
    </source>
</evidence>
<dbReference type="InterPro" id="IPR036869">
    <property type="entry name" value="J_dom_sf"/>
</dbReference>
<organism evidence="6 7">
    <name type="scientific">Moraxella tetraodonis</name>
    <dbReference type="NCBI Taxonomy" id="2767221"/>
    <lineage>
        <taxon>Bacteria</taxon>
        <taxon>Pseudomonadati</taxon>
        <taxon>Pseudomonadota</taxon>
        <taxon>Gammaproteobacteria</taxon>
        <taxon>Moraxellales</taxon>
        <taxon>Moraxellaceae</taxon>
        <taxon>Moraxella</taxon>
    </lineage>
</organism>
<dbReference type="SMART" id="SM00271">
    <property type="entry name" value="DnaJ"/>
    <property type="match status" value="1"/>
</dbReference>
<dbReference type="Gene3D" id="1.10.287.110">
    <property type="entry name" value="DnaJ domain"/>
    <property type="match status" value="1"/>
</dbReference>
<dbReference type="PROSITE" id="PS50076">
    <property type="entry name" value="DNAJ_2"/>
    <property type="match status" value="1"/>
</dbReference>
<evidence type="ECO:0000256" key="1">
    <source>
        <dbReference type="ARBA" id="ARBA00022490"/>
    </source>
</evidence>
<dbReference type="GO" id="GO:0051082">
    <property type="term" value="F:unfolded protein binding"/>
    <property type="evidence" value="ECO:0007669"/>
    <property type="project" value="InterPro"/>
</dbReference>
<dbReference type="GO" id="GO:0005737">
    <property type="term" value="C:cytoplasm"/>
    <property type="evidence" value="ECO:0007669"/>
    <property type="project" value="TreeGrafter"/>
</dbReference>
<reference evidence="6" key="1">
    <citation type="submission" date="2021-08" db="EMBL/GenBank/DDBJ databases">
        <title>Complete genome sequence of Moraxella sp strain PS-22.</title>
        <authorList>
            <person name="Das S.K."/>
        </authorList>
    </citation>
    <scope>NUCLEOTIDE SEQUENCE</scope>
    <source>
        <strain evidence="6">PS-22</strain>
    </source>
</reference>
<keyword evidence="2" id="KW-0238">DNA-binding</keyword>
<dbReference type="Pfam" id="PF01556">
    <property type="entry name" value="DnaJ_C"/>
    <property type="match status" value="1"/>
</dbReference>
<accession>A0A9X1UQ86</accession>
<evidence type="ECO:0000256" key="2">
    <source>
        <dbReference type="ARBA" id="ARBA00023125"/>
    </source>
</evidence>
<keyword evidence="1" id="KW-0963">Cytoplasm</keyword>
<dbReference type="EMBL" id="JACSYB010000001">
    <property type="protein sequence ID" value="MCG8146669.1"/>
    <property type="molecule type" value="Genomic_DNA"/>
</dbReference>
<dbReference type="Gene3D" id="2.60.260.20">
    <property type="entry name" value="Urease metallochaperone UreE, N-terminal domain"/>
    <property type="match status" value="2"/>
</dbReference>
<feature type="domain" description="J" evidence="5">
    <location>
        <begin position="5"/>
        <end position="69"/>
    </location>
</feature>
<dbReference type="Proteomes" id="UP001139238">
    <property type="component" value="Unassembled WGS sequence"/>
</dbReference>
<dbReference type="InterPro" id="IPR002939">
    <property type="entry name" value="DnaJ_C"/>
</dbReference>
<comment type="caution">
    <text evidence="6">The sequence shown here is derived from an EMBL/GenBank/DDBJ whole genome shotgun (WGS) entry which is preliminary data.</text>
</comment>
<sequence length="338" mass="36305">MAEKNYYDILGVDKKASEADIKKAYRKLVRQYHPDINDSPDADAKMGEINNAYETLKDAEKRAQYDMMLDNPYMGQGFGGMGGGMSGGQGFNANMSQADLDEILRQFGGAGGFGGRQSQGGGAGGFRFDDIFSTFGGGAGGFSDGFGGRQSQRSTKGDDQHAELSIDLKATYEGDTRKISLNLPVQTATGLDYQTKTIEVKIPKGIAEGQQIRLAKQGNPSPYGGDNGDLYLKIKFNHPDNIRVEGKDVFQTVDVAPWEAAMGGQITVNTPAGKVNVNVPKNSRTGTNLRLKGKGIPAKEAGDLYLSLNIVLPKIDTDADIQAFEAFKSAFASFVPTR</sequence>
<dbReference type="PANTHER" id="PTHR43096:SF52">
    <property type="entry name" value="DNAJ HOMOLOG 1, MITOCHONDRIAL-RELATED"/>
    <property type="match status" value="1"/>
</dbReference>
<dbReference type="FunFam" id="2.60.260.20:FF:000008">
    <property type="entry name" value="Curved DNA-binding protein"/>
    <property type="match status" value="1"/>
</dbReference>
<keyword evidence="3" id="KW-0143">Chaperone</keyword>
<name>A0A9X1UQ86_9GAMM</name>